<proteinExistence type="predicted"/>
<name>A0ACB9ZKR8_CATRO</name>
<organism evidence="1 2">
    <name type="scientific">Catharanthus roseus</name>
    <name type="common">Madagascar periwinkle</name>
    <name type="synonym">Vinca rosea</name>
    <dbReference type="NCBI Taxonomy" id="4058"/>
    <lineage>
        <taxon>Eukaryota</taxon>
        <taxon>Viridiplantae</taxon>
        <taxon>Streptophyta</taxon>
        <taxon>Embryophyta</taxon>
        <taxon>Tracheophyta</taxon>
        <taxon>Spermatophyta</taxon>
        <taxon>Magnoliopsida</taxon>
        <taxon>eudicotyledons</taxon>
        <taxon>Gunneridae</taxon>
        <taxon>Pentapetalae</taxon>
        <taxon>asterids</taxon>
        <taxon>lamiids</taxon>
        <taxon>Gentianales</taxon>
        <taxon>Apocynaceae</taxon>
        <taxon>Rauvolfioideae</taxon>
        <taxon>Vinceae</taxon>
        <taxon>Catharanthinae</taxon>
        <taxon>Catharanthus</taxon>
    </lineage>
</organism>
<protein>
    <submittedName>
        <fullName evidence="1">Uncharacterized protein</fullName>
    </submittedName>
</protein>
<evidence type="ECO:0000313" key="1">
    <source>
        <dbReference type="EMBL" id="KAI5648259.1"/>
    </source>
</evidence>
<accession>A0ACB9ZKR8</accession>
<keyword evidence="2" id="KW-1185">Reference proteome</keyword>
<reference evidence="2" key="1">
    <citation type="journal article" date="2023" name="Nat. Plants">
        <title>Single-cell RNA sequencing provides a high-resolution roadmap for understanding the multicellular compartmentation of specialized metabolism.</title>
        <authorList>
            <person name="Sun S."/>
            <person name="Shen X."/>
            <person name="Li Y."/>
            <person name="Li Y."/>
            <person name="Wang S."/>
            <person name="Li R."/>
            <person name="Zhang H."/>
            <person name="Shen G."/>
            <person name="Guo B."/>
            <person name="Wei J."/>
            <person name="Xu J."/>
            <person name="St-Pierre B."/>
            <person name="Chen S."/>
            <person name="Sun C."/>
        </authorList>
    </citation>
    <scope>NUCLEOTIDE SEQUENCE [LARGE SCALE GENOMIC DNA]</scope>
</reference>
<comment type="caution">
    <text evidence="1">The sequence shown here is derived from an EMBL/GenBank/DDBJ whole genome shotgun (WGS) entry which is preliminary data.</text>
</comment>
<evidence type="ECO:0000313" key="2">
    <source>
        <dbReference type="Proteomes" id="UP001060085"/>
    </source>
</evidence>
<gene>
    <name evidence="1" type="ORF">M9H77_34264</name>
</gene>
<sequence>MGSRITIRNLPKIRKIESKVIRWRFLYRSPPKTQQLSYSTDCHPNTQLDTVKTWRRRGREEDGRKEKKRRKEGGGNVAAAAKVLSFVMLITHTSCALLVGKTRSLCALFLLHTVYTTMAIDAASIRLNHGLYICS</sequence>
<dbReference type="Proteomes" id="UP001060085">
    <property type="component" value="Linkage Group LG08"/>
</dbReference>
<dbReference type="EMBL" id="CM044708">
    <property type="protein sequence ID" value="KAI5648259.1"/>
    <property type="molecule type" value="Genomic_DNA"/>
</dbReference>